<keyword evidence="3" id="KW-0804">Transcription</keyword>
<evidence type="ECO:0000313" key="6">
    <source>
        <dbReference type="EMBL" id="MBD6618317.1"/>
    </source>
</evidence>
<dbReference type="RefSeq" id="WP_191759572.1">
    <property type="nucleotide sequence ID" value="NZ_VJXY01000025.1"/>
</dbReference>
<reference evidence="6" key="1">
    <citation type="submission" date="2019-07" db="EMBL/GenBank/DDBJ databases">
        <title>Toxilogical consequences of a new and cryptic species of cyanobacteria (Komarekiella delphini-convector) recovered from the epidermis of a bottlenose dolphin and 1500 ft. in the air.</title>
        <authorList>
            <person name="Brown A.O."/>
            <person name="Dvorak P."/>
            <person name="Villanueva C.D."/>
            <person name="Foss A.J."/>
            <person name="Garvey A.D."/>
            <person name="Gibson Q.A."/>
            <person name="Johansen J.R."/>
            <person name="Casamatta D.A."/>
        </authorList>
    </citation>
    <scope>NUCLEOTIDE SEQUENCE</scope>
    <source>
        <strain evidence="6">SJRDD-AB1</strain>
    </source>
</reference>
<evidence type="ECO:0000256" key="3">
    <source>
        <dbReference type="ARBA" id="ARBA00023163"/>
    </source>
</evidence>
<dbReference type="PANTHER" id="PTHR47506">
    <property type="entry name" value="TRANSCRIPTIONAL REGULATORY PROTEIN"/>
    <property type="match status" value="1"/>
</dbReference>
<evidence type="ECO:0000313" key="7">
    <source>
        <dbReference type="Proteomes" id="UP001165986"/>
    </source>
</evidence>
<dbReference type="PROSITE" id="PS50977">
    <property type="entry name" value="HTH_TETR_2"/>
    <property type="match status" value="1"/>
</dbReference>
<evidence type="ECO:0000256" key="2">
    <source>
        <dbReference type="ARBA" id="ARBA00023125"/>
    </source>
</evidence>
<proteinExistence type="predicted"/>
<accession>A0AA40VSR8</accession>
<dbReference type="InterPro" id="IPR001647">
    <property type="entry name" value="HTH_TetR"/>
</dbReference>
<name>A0AA40VSR8_9NOST</name>
<dbReference type="InterPro" id="IPR009057">
    <property type="entry name" value="Homeodomain-like_sf"/>
</dbReference>
<organism evidence="6 7">
    <name type="scientific">Komarekiella delphini-convector SJRDD-AB1</name>
    <dbReference type="NCBI Taxonomy" id="2593771"/>
    <lineage>
        <taxon>Bacteria</taxon>
        <taxon>Bacillati</taxon>
        <taxon>Cyanobacteriota</taxon>
        <taxon>Cyanophyceae</taxon>
        <taxon>Nostocales</taxon>
        <taxon>Nostocaceae</taxon>
        <taxon>Komarekiella</taxon>
        <taxon>Komarekiella delphini-convector</taxon>
    </lineage>
</organism>
<gene>
    <name evidence="6" type="ORF">FNW02_21445</name>
</gene>
<comment type="caution">
    <text evidence="6">The sequence shown here is derived from an EMBL/GenBank/DDBJ whole genome shotgun (WGS) entry which is preliminary data.</text>
</comment>
<dbReference type="EMBL" id="VJXY01000025">
    <property type="protein sequence ID" value="MBD6618317.1"/>
    <property type="molecule type" value="Genomic_DNA"/>
</dbReference>
<dbReference type="Pfam" id="PF00440">
    <property type="entry name" value="TetR_N"/>
    <property type="match status" value="1"/>
</dbReference>
<dbReference type="PRINTS" id="PR00455">
    <property type="entry name" value="HTHTETR"/>
</dbReference>
<sequence length="191" mass="21420">MTSESSHARQQILETASELFYQKGIQHVGINEVIAASGVAKRTLYRWFTSKDLLIEEVMKYRALQWLRWFETAVSERGNTPKERLLATFDVLREWYSSPNFRGCPFINAVLEIADASHKAHQVSVDLRESIRQIIMGLADEAGIKNPESFSQQYLLLIGGASLMATIEQSPNGATFAQSALSVLIDANIEN</sequence>
<protein>
    <submittedName>
        <fullName evidence="6">TetR/AcrR family transcriptional regulator</fullName>
    </submittedName>
</protein>
<evidence type="ECO:0000256" key="1">
    <source>
        <dbReference type="ARBA" id="ARBA00023015"/>
    </source>
</evidence>
<keyword evidence="7" id="KW-1185">Reference proteome</keyword>
<feature type="DNA-binding region" description="H-T-H motif" evidence="4">
    <location>
        <begin position="29"/>
        <end position="48"/>
    </location>
</feature>
<dbReference type="GO" id="GO:0003677">
    <property type="term" value="F:DNA binding"/>
    <property type="evidence" value="ECO:0007669"/>
    <property type="project" value="UniProtKB-UniRule"/>
</dbReference>
<dbReference type="SUPFAM" id="SSF48498">
    <property type="entry name" value="Tetracyclin repressor-like, C-terminal domain"/>
    <property type="match status" value="1"/>
</dbReference>
<dbReference type="Gene3D" id="1.10.357.10">
    <property type="entry name" value="Tetracycline Repressor, domain 2"/>
    <property type="match status" value="1"/>
</dbReference>
<keyword evidence="1" id="KW-0805">Transcription regulation</keyword>
<dbReference type="AlphaFoldDB" id="A0AA40VSR8"/>
<feature type="domain" description="HTH tetR-type" evidence="5">
    <location>
        <begin position="6"/>
        <end position="66"/>
    </location>
</feature>
<evidence type="ECO:0000259" key="5">
    <source>
        <dbReference type="PROSITE" id="PS50977"/>
    </source>
</evidence>
<evidence type="ECO:0000256" key="4">
    <source>
        <dbReference type="PROSITE-ProRule" id="PRU00335"/>
    </source>
</evidence>
<dbReference type="SUPFAM" id="SSF46689">
    <property type="entry name" value="Homeodomain-like"/>
    <property type="match status" value="1"/>
</dbReference>
<dbReference type="PANTHER" id="PTHR47506:SF3">
    <property type="entry name" value="HTH-TYPE TRANSCRIPTIONAL REGULATOR LMRA"/>
    <property type="match status" value="1"/>
</dbReference>
<dbReference type="InterPro" id="IPR036271">
    <property type="entry name" value="Tet_transcr_reg_TetR-rel_C_sf"/>
</dbReference>
<keyword evidence="2 4" id="KW-0238">DNA-binding</keyword>
<dbReference type="Proteomes" id="UP001165986">
    <property type="component" value="Unassembled WGS sequence"/>
</dbReference>